<evidence type="ECO:0000313" key="2">
    <source>
        <dbReference type="Proteomes" id="UP000749311"/>
    </source>
</evidence>
<dbReference type="EMBL" id="JAAMOZ010000003">
    <property type="protein sequence ID" value="NIH58469.1"/>
    <property type="molecule type" value="Genomic_DNA"/>
</dbReference>
<protein>
    <recommendedName>
        <fullName evidence="3">Phage tail protein</fullName>
    </recommendedName>
</protein>
<accession>A0ABX0SKK3</accession>
<dbReference type="Proteomes" id="UP000749311">
    <property type="component" value="Unassembled WGS sequence"/>
</dbReference>
<evidence type="ECO:0008006" key="3">
    <source>
        <dbReference type="Google" id="ProtNLM"/>
    </source>
</evidence>
<reference evidence="1 2" key="1">
    <citation type="submission" date="2020-02" db="EMBL/GenBank/DDBJ databases">
        <title>Sequencing the genomes of 1000 actinobacteria strains.</title>
        <authorList>
            <person name="Klenk H.-P."/>
        </authorList>
    </citation>
    <scope>NUCLEOTIDE SEQUENCE [LARGE SCALE GENOMIC DNA]</scope>
    <source>
        <strain evidence="1 2">DSM 19609</strain>
    </source>
</reference>
<evidence type="ECO:0000313" key="1">
    <source>
        <dbReference type="EMBL" id="NIH58469.1"/>
    </source>
</evidence>
<proteinExistence type="predicted"/>
<dbReference type="Pfam" id="PF25595">
    <property type="entry name" value="Phage_TTP_16"/>
    <property type="match status" value="1"/>
</dbReference>
<name>A0ABX0SKK3_9ACTN</name>
<keyword evidence="2" id="KW-1185">Reference proteome</keyword>
<dbReference type="InterPro" id="IPR058009">
    <property type="entry name" value="TTP_Phage_16"/>
</dbReference>
<dbReference type="RefSeq" id="WP_167170974.1">
    <property type="nucleotide sequence ID" value="NZ_BAAAOO010000020.1"/>
</dbReference>
<organism evidence="1 2">
    <name type="scientific">Brooklawnia cerclae</name>
    <dbReference type="NCBI Taxonomy" id="349934"/>
    <lineage>
        <taxon>Bacteria</taxon>
        <taxon>Bacillati</taxon>
        <taxon>Actinomycetota</taxon>
        <taxon>Actinomycetes</taxon>
        <taxon>Propionibacteriales</taxon>
        <taxon>Propionibacteriaceae</taxon>
        <taxon>Brooklawnia</taxon>
    </lineage>
</organism>
<gene>
    <name evidence="1" type="ORF">FB473_003164</name>
</gene>
<sequence length="176" mass="18346">MSVNLYDYRPAASLTAGNTLIGIASAVADIDAMTIAEANSSVMVQGATDAFSATTDVANQSRKMIGDKVASSKPGTRTYNMGDLTIMLGDPQAATNEVLDLLELDAELVFWIRPGLQADADSVAAVASGQKYVAIRAIVAAVDLRDISTSDGDEFAIVLKVSVVERTQLFGTIAAA</sequence>
<comment type="caution">
    <text evidence="1">The sequence shown here is derived from an EMBL/GenBank/DDBJ whole genome shotgun (WGS) entry which is preliminary data.</text>
</comment>